<feature type="compositionally biased region" description="Basic and acidic residues" evidence="1">
    <location>
        <begin position="616"/>
        <end position="631"/>
    </location>
</feature>
<feature type="region of interest" description="Disordered" evidence="1">
    <location>
        <begin position="103"/>
        <end position="142"/>
    </location>
</feature>
<feature type="region of interest" description="Disordered" evidence="1">
    <location>
        <begin position="879"/>
        <end position="1006"/>
    </location>
</feature>
<feature type="compositionally biased region" description="Basic and acidic residues" evidence="1">
    <location>
        <begin position="326"/>
        <end position="343"/>
    </location>
</feature>
<feature type="region of interest" description="Disordered" evidence="1">
    <location>
        <begin position="1094"/>
        <end position="1150"/>
    </location>
</feature>
<feature type="compositionally biased region" description="Basic and acidic residues" evidence="1">
    <location>
        <begin position="939"/>
        <end position="956"/>
    </location>
</feature>
<feature type="region of interest" description="Disordered" evidence="1">
    <location>
        <begin position="616"/>
        <end position="693"/>
    </location>
</feature>
<feature type="compositionally biased region" description="Polar residues" evidence="1">
    <location>
        <begin position="890"/>
        <end position="903"/>
    </location>
</feature>
<keyword evidence="3" id="KW-1185">Reference proteome</keyword>
<feature type="compositionally biased region" description="Polar residues" evidence="1">
    <location>
        <begin position="989"/>
        <end position="1006"/>
    </location>
</feature>
<dbReference type="GeneID" id="94429244"/>
<comment type="caution">
    <text evidence="2">The sequence shown here is derived from an EMBL/GenBank/DDBJ whole genome shotgun (WGS) entry which is preliminary data.</text>
</comment>
<evidence type="ECO:0000256" key="1">
    <source>
        <dbReference type="SAM" id="MobiDB-lite"/>
    </source>
</evidence>
<evidence type="ECO:0000313" key="2">
    <source>
        <dbReference type="EMBL" id="PHJ20300.1"/>
    </source>
</evidence>
<feature type="compositionally biased region" description="Gly residues" evidence="1">
    <location>
        <begin position="383"/>
        <end position="400"/>
    </location>
</feature>
<sequence>MALVGKPAAGETYFGTQGNRGGRVVSGGCCGRDDLSASAQTTGISLIEEESSGEMMSSFRQPSLLSSLSAGVTGGIQQSTLPFPSMNKPAGTMMMMRDVSIKNAASSSGGGGGGKTNGVSETYPERRKKAVVSSSSSSSSRKMMARPMMVIVGGISHGSHNHNNLSINRKGKTRRTAELGGEHIHHISTSTVEKRLDSRGVCSTKKSKVASRRITGKASICPGEGKDLQLEQKMGDDTTLREKANSGGRASENSLLGTTASLDASSSPGISRLKSPHSTSPSQRADGGAEHFLGTGEVSQTCSSDGVSPPATQGRLHQSVLINTGRGRELNSCKRDQSDEKLQRKNSMLAVMTTPTTVSPYSTSTTTSRVVIRPSLQQQRGGKATGGTGKGSRLSAGGGNTKPFRTAGLRQGQHQQQTQAQQLHDQQRRKKKQGGPGGKGGMLSDVSASKSAPSSLQSSDQRTTQTLTNTDQQQHAAAAADGPSVHSFLSMGVMMNATDLNQEDVVSSERKTGRREEATATAGDNGMCDVVMMSSRGHSEEEKPYMSVKSPVFQANSSSNRSGRGKNSARVKKDMSKKFKGGEGVGDAKTSTIMTSCGGGIEEDEAMVKKTSLVERGEHKQEDCQHQHSHTEEEEDSMRAGRSSSSSPEKLMNSMSCKDGLTSKKSKRRRGGKMMKVIRSRSPEEEETGRGHESCQVYNAVCTYSPPLGSFSNQPASSLPLGSGAAMMSPSTAPPVEGETNRFLKKEEGCCSSSSSSSFSFSFLVPKVKEGSQADRMMSMEDEGGVKTRTLSSIKEEEEQAMNHHHEVDGRKGLTILETKDSSLERMEEMTIKVVEQGEEKGKNKGGEYQGVSTITTTTTTDNTCTLTSTTTRLIALLRQRPSPRRPCHSVSSPHNESTSTNGGLIKLNGATGVPSLSPERTKKEDDKGMGLQGSASLRPEEKTEEEKRRDEKSDNDSTTARGESSSGRSSLYTSSPSSSTEVMKSSSPLSSPQLARVSLSSEGGQQPMQLHAGACVSKVLVDSTTTTAMTSTTTTTTTSTSASSPSRLTKVLLVGEDACKGKQQGENLVGAGGGSCDKGSKLLAFLRGRASTSRSSATTTTATTTTTTTTWGSGEFRMNNNPKTQSGDISVSPSSSSPTRNTFASVDDKASTTSSAATISLSVSSTLSSSLLHSSAAAKREFSSSSQTMRASLPSSLLPSSHISSQIPGVVGSSRKAASFDQSPSTTPEGKAEEEKLLLSSSSVDMMGKSVSKFVHQNTSLSSSASSSLFSVQSQNPSKSRSSTSSEVISNTSTLGKGLGSSNQLSLMDSLKASFCMTSKDKHNVAMLSNYSKALSSDGRVNQISITGSGKSRNSGGALLSSVGGGFNTAVGGGAVDTAESSCFALPVFMRSPDPSAVPMSCSFLGVKQQGGGGHEVHSCYGTSSSPSSSGQLLSLTGSQHISLDLEKEKTRKEAGEGKQEEMEAKEGESVLMVMREVNRMNNNDEYRDSAVSSGDRLKMKNGRGGGVQTVSTTKGIIASTAAAQRARDAPEGTLRTTAGGRGRPQKVIYALA</sequence>
<feature type="compositionally biased region" description="Basic and acidic residues" evidence="1">
    <location>
        <begin position="571"/>
        <end position="581"/>
    </location>
</feature>
<name>A0A2C6KIH7_9APIC</name>
<proteinExistence type="predicted"/>
<feature type="compositionally biased region" description="Low complexity" evidence="1">
    <location>
        <begin position="1267"/>
        <end position="1294"/>
    </location>
</feature>
<feature type="region of interest" description="Disordered" evidence="1">
    <location>
        <begin position="1267"/>
        <end position="1301"/>
    </location>
</feature>
<feature type="compositionally biased region" description="Basic and acidic residues" evidence="1">
    <location>
        <begin position="507"/>
        <end position="518"/>
    </location>
</feature>
<protein>
    <submittedName>
        <fullName evidence="2">Uncharacterized protein</fullName>
    </submittedName>
</protein>
<feature type="region of interest" description="Disordered" evidence="1">
    <location>
        <begin position="1447"/>
        <end position="1468"/>
    </location>
</feature>
<accession>A0A2C6KIH7</accession>
<feature type="compositionally biased region" description="Low complexity" evidence="1">
    <location>
        <begin position="1193"/>
        <end position="1209"/>
    </location>
</feature>
<feature type="compositionally biased region" description="Low complexity" evidence="1">
    <location>
        <begin position="353"/>
        <end position="375"/>
    </location>
</feature>
<evidence type="ECO:0000313" key="3">
    <source>
        <dbReference type="Proteomes" id="UP000221165"/>
    </source>
</evidence>
<gene>
    <name evidence="2" type="ORF">CSUI_005866</name>
</gene>
<organism evidence="2 3">
    <name type="scientific">Cystoisospora suis</name>
    <dbReference type="NCBI Taxonomy" id="483139"/>
    <lineage>
        <taxon>Eukaryota</taxon>
        <taxon>Sar</taxon>
        <taxon>Alveolata</taxon>
        <taxon>Apicomplexa</taxon>
        <taxon>Conoidasida</taxon>
        <taxon>Coccidia</taxon>
        <taxon>Eucoccidiorida</taxon>
        <taxon>Eimeriorina</taxon>
        <taxon>Sarcocystidae</taxon>
        <taxon>Cystoisospora</taxon>
    </lineage>
</organism>
<feature type="compositionally biased region" description="Polar residues" evidence="1">
    <location>
        <begin position="1119"/>
        <end position="1130"/>
    </location>
</feature>
<feature type="compositionally biased region" description="Polar residues" evidence="1">
    <location>
        <begin position="297"/>
        <end position="306"/>
    </location>
</feature>
<feature type="region of interest" description="Disordered" evidence="1">
    <location>
        <begin position="1487"/>
        <end position="1511"/>
    </location>
</feature>
<feature type="compositionally biased region" description="Low complexity" evidence="1">
    <location>
        <begin position="1094"/>
        <end position="1111"/>
    </location>
</feature>
<feature type="region of interest" description="Disordered" evidence="1">
    <location>
        <begin position="240"/>
        <end position="483"/>
    </location>
</feature>
<feature type="compositionally biased region" description="Basic residues" evidence="1">
    <location>
        <begin position="664"/>
        <end position="679"/>
    </location>
</feature>
<feature type="region of interest" description="Disordered" evidence="1">
    <location>
        <begin position="553"/>
        <end position="591"/>
    </location>
</feature>
<feature type="compositionally biased region" description="Polar residues" evidence="1">
    <location>
        <begin position="251"/>
        <end position="269"/>
    </location>
</feature>
<reference evidence="2 3" key="1">
    <citation type="journal article" date="2017" name="Int. J. Parasitol.">
        <title>The genome of the protozoan parasite Cystoisospora suis and a reverse vaccinology approach to identify vaccine candidates.</title>
        <authorList>
            <person name="Palmieri N."/>
            <person name="Shrestha A."/>
            <person name="Ruttkowski B."/>
            <person name="Beck T."/>
            <person name="Vogl C."/>
            <person name="Tomley F."/>
            <person name="Blake D.P."/>
            <person name="Joachim A."/>
        </authorList>
    </citation>
    <scope>NUCLEOTIDE SEQUENCE [LARGE SCALE GENOMIC DNA]</scope>
    <source>
        <strain evidence="2 3">Wien I</strain>
    </source>
</reference>
<feature type="region of interest" description="Disordered" evidence="1">
    <location>
        <begin position="1523"/>
        <end position="1548"/>
    </location>
</feature>
<feature type="region of interest" description="Disordered" evidence="1">
    <location>
        <begin position="1193"/>
        <end position="1236"/>
    </location>
</feature>
<feature type="compositionally biased region" description="Low complexity" evidence="1">
    <location>
        <begin position="1423"/>
        <end position="1435"/>
    </location>
</feature>
<feature type="compositionally biased region" description="Basic and acidic residues" evidence="1">
    <location>
        <begin position="920"/>
        <end position="929"/>
    </location>
</feature>
<dbReference type="RefSeq" id="XP_067921990.1">
    <property type="nucleotide sequence ID" value="XM_068066033.1"/>
</dbReference>
<feature type="region of interest" description="Disordered" evidence="1">
    <location>
        <begin position="501"/>
        <end position="524"/>
    </location>
</feature>
<dbReference type="EMBL" id="MIGC01002887">
    <property type="protein sequence ID" value="PHJ20300.1"/>
    <property type="molecule type" value="Genomic_DNA"/>
</dbReference>
<feature type="compositionally biased region" description="Low complexity" evidence="1">
    <location>
        <begin position="406"/>
        <end position="424"/>
    </location>
</feature>
<feature type="region of interest" description="Disordered" evidence="1">
    <location>
        <begin position="1416"/>
        <end position="1435"/>
    </location>
</feature>
<dbReference type="VEuPathDB" id="ToxoDB:CSUI_005866"/>
<feature type="compositionally biased region" description="Low complexity" evidence="1">
    <location>
        <begin position="443"/>
        <end position="480"/>
    </location>
</feature>
<feature type="compositionally biased region" description="Low complexity" evidence="1">
    <location>
        <begin position="958"/>
        <end position="988"/>
    </location>
</feature>
<dbReference type="Proteomes" id="UP000221165">
    <property type="component" value="Unassembled WGS sequence"/>
</dbReference>